<dbReference type="RefSeq" id="WP_369742188.1">
    <property type="nucleotide sequence ID" value="NZ_JBGEDP010000003.1"/>
</dbReference>
<keyword evidence="2" id="KW-1185">Reference proteome</keyword>
<comment type="caution">
    <text evidence="1">The sequence shown here is derived from an EMBL/GenBank/DDBJ whole genome shotgun (WGS) entry which is preliminary data.</text>
</comment>
<sequence length="111" mass="12330">MQLEMAPMFEDWPVTMPPAPRRVVTPPRPILVDLSRLIANPDDRFRRDAVAMRIKAEGLCFNAQVPGLLHAWAQSTRGGWLALVTCDVPTGNRAGKLAIRQWCSARAVTPL</sequence>
<organism evidence="1 2">
    <name type="scientific">Mycobacterium servetii</name>
    <dbReference type="NCBI Taxonomy" id="3237418"/>
    <lineage>
        <taxon>Bacteria</taxon>
        <taxon>Bacillati</taxon>
        <taxon>Actinomycetota</taxon>
        <taxon>Actinomycetes</taxon>
        <taxon>Mycobacteriales</taxon>
        <taxon>Mycobacteriaceae</taxon>
        <taxon>Mycobacterium</taxon>
    </lineage>
</organism>
<protein>
    <submittedName>
        <fullName evidence="1">Uncharacterized protein</fullName>
    </submittedName>
</protein>
<proteinExistence type="predicted"/>
<accession>A0ABV4C9D6</accession>
<gene>
    <name evidence="1" type="ORF">AB8998_31455</name>
</gene>
<name>A0ABV4C9D6_9MYCO</name>
<dbReference type="EMBL" id="JBGEDP010000003">
    <property type="protein sequence ID" value="MEY8019164.1"/>
    <property type="molecule type" value="Genomic_DNA"/>
</dbReference>
<reference evidence="1 2" key="1">
    <citation type="submission" date="2024-08" db="EMBL/GenBank/DDBJ databases">
        <title>Mycobacterium servetensis sp. nov., a novel rapid-growing mycobacterial species recovered from a human patient in Zaragoza, Spain.</title>
        <authorList>
            <person name="Tristancho-Baro A.I."/>
            <person name="Buenestado-Serrano S."/>
            <person name="Garcia De Viedma D."/>
            <person name="Milagro-Beamonte A."/>
            <person name="Burillo N."/>
            <person name="Sanz S."/>
            <person name="Lopez-Calleja A.I."/>
            <person name="Penas-Utrilla D."/>
            <person name="Guardingo M."/>
            <person name="Garcia M.J."/>
            <person name="Vinuelas-Bayon J."/>
        </authorList>
    </citation>
    <scope>NUCLEOTIDE SEQUENCE [LARGE SCALE GENOMIC DNA]</scope>
    <source>
        <strain evidence="2">HUMS_12744610</strain>
    </source>
</reference>
<evidence type="ECO:0000313" key="2">
    <source>
        <dbReference type="Proteomes" id="UP001564760"/>
    </source>
</evidence>
<dbReference type="Proteomes" id="UP001564760">
    <property type="component" value="Unassembled WGS sequence"/>
</dbReference>
<evidence type="ECO:0000313" key="1">
    <source>
        <dbReference type="EMBL" id="MEY8019164.1"/>
    </source>
</evidence>